<proteinExistence type="predicted"/>
<protein>
    <submittedName>
        <fullName evidence="1">Uncharacterized protein</fullName>
    </submittedName>
</protein>
<name>A0A381P6Y9_9ZZZZ</name>
<dbReference type="EMBL" id="UINC01000864">
    <property type="protein sequence ID" value="SUZ62344.1"/>
    <property type="molecule type" value="Genomic_DNA"/>
</dbReference>
<feature type="non-terminal residue" evidence="1">
    <location>
        <position position="516"/>
    </location>
</feature>
<reference evidence="1" key="1">
    <citation type="submission" date="2018-05" db="EMBL/GenBank/DDBJ databases">
        <authorList>
            <person name="Lanie J.A."/>
            <person name="Ng W.-L."/>
            <person name="Kazmierczak K.M."/>
            <person name="Andrzejewski T.M."/>
            <person name="Davidsen T.M."/>
            <person name="Wayne K.J."/>
            <person name="Tettelin H."/>
            <person name="Glass J.I."/>
            <person name="Rusch D."/>
            <person name="Podicherti R."/>
            <person name="Tsui H.-C.T."/>
            <person name="Winkler M.E."/>
        </authorList>
    </citation>
    <scope>NUCLEOTIDE SEQUENCE</scope>
</reference>
<evidence type="ECO:0000313" key="1">
    <source>
        <dbReference type="EMBL" id="SUZ62344.1"/>
    </source>
</evidence>
<accession>A0A381P6Y9</accession>
<sequence length="516" mass="62017">MEIIFYKTNIDEKLKDLEVGYKSINLNNEELKKILELKKNLDHFDLGSENIIEIVFKKYNIEGCDLLLIKLDNYNTVIEFKNVFNSYFITIINENIMDKQEDVLTLHSTINETCSPPIEYIESSDDDDVYDDVKEIEIKEVKNNMRVEKLENITDKESILSKILDLKIDNIYCLISHTSKMRMKKISSQIAKLNISVEFVMVTNYEEDNIQLHLKCIKKAKKMNYKNILIMEEDNDFNYAVFHQYLKNPINVPNDFEMLYLGGQILNGDLYDNNLIKVKSIIFNHAIILNYKVFDYIIENIEKEWNQVDNWDKKEGLEKQVNWDDGKIDKFYSKHICEKRKNSYLVYPLLCYKEPRQIEEHKILRFKENMERSSGFFYKKLCKKISVFVINDERNKDQLSQFREMANEYFNTFNIFKSIVEDFDYEKDLKTLRMFNLKDIKENEKSHNYNIYEMNNILSHFYLWEHFGKNPNDINLIFEDEVELDDNFNVKLNKLLKDMEKHNWDILFLNYQNDKN</sequence>
<organism evidence="1">
    <name type="scientific">marine metagenome</name>
    <dbReference type="NCBI Taxonomy" id="408172"/>
    <lineage>
        <taxon>unclassified sequences</taxon>
        <taxon>metagenomes</taxon>
        <taxon>ecological metagenomes</taxon>
    </lineage>
</organism>
<gene>
    <name evidence="1" type="ORF">METZ01_LOCUS15198</name>
</gene>
<dbReference type="AlphaFoldDB" id="A0A381P6Y9"/>